<keyword evidence="4" id="KW-0255">Endonuclease</keyword>
<dbReference type="Pfam" id="PF04471">
    <property type="entry name" value="Mrr_cat"/>
    <property type="match status" value="1"/>
</dbReference>
<name>A0A126R2I9_METOL</name>
<evidence type="ECO:0000256" key="2">
    <source>
        <dbReference type="SAM" id="Phobius"/>
    </source>
</evidence>
<keyword evidence="6" id="KW-1185">Reference proteome</keyword>
<dbReference type="EMBL" id="CP014265">
    <property type="protein sequence ID" value="AMK16268.1"/>
    <property type="molecule type" value="Genomic_DNA"/>
</dbReference>
<keyword evidence="2" id="KW-0812">Transmembrane</keyword>
<proteinExistence type="predicted"/>
<feature type="transmembrane region" description="Helical" evidence="2">
    <location>
        <begin position="336"/>
        <end position="359"/>
    </location>
</feature>
<evidence type="ECO:0000256" key="1">
    <source>
        <dbReference type="SAM" id="MobiDB-lite"/>
    </source>
</evidence>
<dbReference type="PATRIC" id="fig|294671.3.peg.1780"/>
<keyword evidence="2" id="KW-0472">Membrane</keyword>
<feature type="transmembrane region" description="Helical" evidence="2">
    <location>
        <begin position="366"/>
        <end position="387"/>
    </location>
</feature>
<feature type="region of interest" description="Disordered" evidence="1">
    <location>
        <begin position="235"/>
        <end position="255"/>
    </location>
</feature>
<dbReference type="InterPro" id="IPR011856">
    <property type="entry name" value="tRNA_endonuc-like_dom_sf"/>
</dbReference>
<evidence type="ECO:0000313" key="5">
    <source>
        <dbReference type="EMBL" id="SFL63983.1"/>
    </source>
</evidence>
<accession>A0A126R2I9</accession>
<evidence type="ECO:0000313" key="6">
    <source>
        <dbReference type="Proteomes" id="UP000066376"/>
    </source>
</evidence>
<dbReference type="Proteomes" id="UP000183442">
    <property type="component" value="Unassembled WGS sequence"/>
</dbReference>
<reference evidence="4 6" key="1">
    <citation type="journal article" date="2016" name="Genome Announc.">
        <title>Draft Genome Sequence of the Rumen Methanogen Methanobrevibacter olleyae YLM1.</title>
        <authorList>
            <person name="Kelly W.J."/>
            <person name="Li D."/>
            <person name="Lambie S.C."/>
            <person name="Cox F."/>
            <person name="Attwood G.T."/>
            <person name="Altermann E."/>
            <person name="Leahy S.C."/>
        </authorList>
    </citation>
    <scope>NUCLEOTIDE SEQUENCE [LARGE SCALE GENOMIC DNA]</scope>
    <source>
        <strain evidence="4 6">YLM1</strain>
    </source>
</reference>
<dbReference type="InterPro" id="IPR011335">
    <property type="entry name" value="Restrct_endonuc-II-like"/>
</dbReference>
<dbReference type="PANTHER" id="PTHR30015">
    <property type="entry name" value="MRR RESTRICTION SYSTEM PROTEIN"/>
    <property type="match status" value="1"/>
</dbReference>
<dbReference type="GO" id="GO:0003677">
    <property type="term" value="F:DNA binding"/>
    <property type="evidence" value="ECO:0007669"/>
    <property type="project" value="InterPro"/>
</dbReference>
<dbReference type="EMBL" id="FOTL01000024">
    <property type="protein sequence ID" value="SFL63983.1"/>
    <property type="molecule type" value="Genomic_DNA"/>
</dbReference>
<dbReference type="Gene3D" id="3.40.1350.10">
    <property type="match status" value="1"/>
</dbReference>
<dbReference type="KEGG" id="mol:YLM1_1713"/>
<protein>
    <submittedName>
        <fullName evidence="4 5">Restriction endonuclease</fullName>
    </submittedName>
</protein>
<feature type="domain" description="Restriction endonuclease type IV Mrr" evidence="3">
    <location>
        <begin position="17"/>
        <end position="128"/>
    </location>
</feature>
<organism evidence="4 6">
    <name type="scientific">Methanobrevibacter olleyae</name>
    <dbReference type="NCBI Taxonomy" id="294671"/>
    <lineage>
        <taxon>Archaea</taxon>
        <taxon>Methanobacteriati</taxon>
        <taxon>Methanobacteriota</taxon>
        <taxon>Methanomada group</taxon>
        <taxon>Methanobacteria</taxon>
        <taxon>Methanobacteriales</taxon>
        <taxon>Methanobacteriaceae</taxon>
        <taxon>Methanobrevibacter</taxon>
    </lineage>
</organism>
<gene>
    <name evidence="5" type="ORF">SAMN02910297_01393</name>
    <name evidence="4" type="ORF">YLM1_1713</name>
</gene>
<dbReference type="PANTHER" id="PTHR30015:SF7">
    <property type="entry name" value="TYPE IV METHYL-DIRECTED RESTRICTION ENZYME ECOKMRR"/>
    <property type="match status" value="1"/>
</dbReference>
<evidence type="ECO:0000259" key="3">
    <source>
        <dbReference type="Pfam" id="PF04471"/>
    </source>
</evidence>
<feature type="transmembrane region" description="Helical" evidence="2">
    <location>
        <begin position="308"/>
        <end position="330"/>
    </location>
</feature>
<dbReference type="GO" id="GO:0015666">
    <property type="term" value="F:restriction endodeoxyribonuclease activity"/>
    <property type="evidence" value="ECO:0007669"/>
    <property type="project" value="TreeGrafter"/>
</dbReference>
<evidence type="ECO:0000313" key="4">
    <source>
        <dbReference type="EMBL" id="AMK16268.1"/>
    </source>
</evidence>
<keyword evidence="2" id="KW-1133">Transmembrane helix</keyword>
<dbReference type="GO" id="GO:0009307">
    <property type="term" value="P:DNA restriction-modification system"/>
    <property type="evidence" value="ECO:0007669"/>
    <property type="project" value="InterPro"/>
</dbReference>
<sequence>MRKYKYIILKLGLGENVEKPQLVNFIAKVLEDSGFKVYKNFKTSQQVVDIYAILQTSMGDFGLVVACKNYDKDWEVGIDVLKEMEVIGKKLKASKVAVVTSSGFSSQAKRYAQERKVKLIDRNNLVTLAKKYSNKKKETKQRLKREADRLTDIDSDSFYKDVNRDYIDNRSNYDRSYEYDNRFQGTYEDYEEYAEDMEYYENEVGGLELSHYDEYDDDLYRAEFLNKTSIDNNSGINSSLLSNHQKEAPKRRRSFLSSSRLNNPLSQRRGDSDNRQKFISHSDNALTKFSRQSPQKPRKPIGDIIKPILSNPIASVAIVVIISYLIGFILGKIARVPTGFLGISELIIALVLSYGIVLYADREADVLVKGTIVFFISLVIIIILTVAF</sequence>
<evidence type="ECO:0000313" key="7">
    <source>
        <dbReference type="Proteomes" id="UP000183442"/>
    </source>
</evidence>
<reference evidence="6" key="2">
    <citation type="submission" date="2016-02" db="EMBL/GenBank/DDBJ databases">
        <title>The draft genome sequence of the rumen methanogen Methanobrevibacter olleyae YLM1.</title>
        <authorList>
            <consortium name="New Zealand Agricultural Greenhouse Gas Research Centre/Pastoral Greenhouse Gas Research Consortium"/>
            <person name="Kelly W.J."/>
            <person name="Li D."/>
            <person name="Lambie S.C."/>
            <person name="Attwood G.T."/>
            <person name="Altermann E."/>
            <person name="Leahy S.C."/>
        </authorList>
    </citation>
    <scope>NUCLEOTIDE SEQUENCE [LARGE SCALE GENOMIC DNA]</scope>
    <source>
        <strain evidence="6">YLM1</strain>
    </source>
</reference>
<keyword evidence="4" id="KW-0378">Hydrolase</keyword>
<reference evidence="5" key="4">
    <citation type="submission" date="2016-10" db="EMBL/GenBank/DDBJ databases">
        <authorList>
            <person name="de Groot N.N."/>
        </authorList>
    </citation>
    <scope>NUCLEOTIDE SEQUENCE [LARGE SCALE GENOMIC DNA]</scope>
    <source>
        <strain evidence="5">DSM 16632</strain>
    </source>
</reference>
<dbReference type="AlphaFoldDB" id="A0A126R2I9"/>
<dbReference type="SUPFAM" id="SSF52980">
    <property type="entry name" value="Restriction endonuclease-like"/>
    <property type="match status" value="1"/>
</dbReference>
<reference evidence="7" key="3">
    <citation type="submission" date="2016-10" db="EMBL/GenBank/DDBJ databases">
        <authorList>
            <person name="Varghese N."/>
        </authorList>
    </citation>
    <scope>NUCLEOTIDE SEQUENCE [LARGE SCALE GENOMIC DNA]</scope>
    <source>
        <strain evidence="7">DSM 16632</strain>
    </source>
</reference>
<keyword evidence="4" id="KW-0540">Nuclease</keyword>
<dbReference type="Proteomes" id="UP000066376">
    <property type="component" value="Chromosome"/>
</dbReference>
<dbReference type="InterPro" id="IPR052906">
    <property type="entry name" value="Type_IV_Methyl-Rstrct_Enzyme"/>
</dbReference>
<dbReference type="InterPro" id="IPR007560">
    <property type="entry name" value="Restrct_endonuc_IV_Mrr"/>
</dbReference>